<comment type="caution">
    <text evidence="1">The sequence shown here is derived from an EMBL/GenBank/DDBJ whole genome shotgun (WGS) entry which is preliminary data.</text>
</comment>
<organism evidence="1 2">
    <name type="scientific">Metarhizium guizhouense (strain ARSEF 977)</name>
    <dbReference type="NCBI Taxonomy" id="1276136"/>
    <lineage>
        <taxon>Eukaryota</taxon>
        <taxon>Fungi</taxon>
        <taxon>Dikarya</taxon>
        <taxon>Ascomycota</taxon>
        <taxon>Pezizomycotina</taxon>
        <taxon>Sordariomycetes</taxon>
        <taxon>Hypocreomycetidae</taxon>
        <taxon>Hypocreales</taxon>
        <taxon>Clavicipitaceae</taxon>
        <taxon>Metarhizium</taxon>
    </lineage>
</organism>
<sequence length="265" mass="29575">MKPTGAASIYNGTWGYDRTGSAAQMVINGRLTTVAHGIDTPQSNVPHTLVIFEWFQIRRQLEQRFRSVTIEDPEVCAIAPESTAWYLRTTEEVEQSRNTEVSLSAGYAPYFQSGPKYAWQRTEKINRGDAVQIAGDVAFMGSGRCSLHPDGVRWTMLENASQHSGVSAYLRTAVLLRRRPRDNGIFLGHVKVRHQVSRTADFRELVSSALGRRPRDDPIIVDPRHPNLSSGFDLSHLAAVDLNQEHRLLTTEDGEAKKAVSTDCD</sequence>
<reference evidence="1 2" key="1">
    <citation type="journal article" date="2014" name="Proc. Natl. Acad. Sci. U.S.A.">
        <title>Trajectory and genomic determinants of fungal-pathogen speciation and host adaptation.</title>
        <authorList>
            <person name="Hu X."/>
            <person name="Xiao G."/>
            <person name="Zheng P."/>
            <person name="Shang Y."/>
            <person name="Su Y."/>
            <person name="Zhang X."/>
            <person name="Liu X."/>
            <person name="Zhan S."/>
            <person name="St Leger R.J."/>
            <person name="Wang C."/>
        </authorList>
    </citation>
    <scope>NUCLEOTIDE SEQUENCE [LARGE SCALE GENOMIC DNA]</scope>
    <source>
        <strain evidence="1 2">ARSEF 977</strain>
    </source>
</reference>
<dbReference type="EMBL" id="AZNH01000149">
    <property type="protein sequence ID" value="KID81422.1"/>
    <property type="molecule type" value="Genomic_DNA"/>
</dbReference>
<name>A0A0B4GNX3_METGA</name>
<evidence type="ECO:0000313" key="2">
    <source>
        <dbReference type="Proteomes" id="UP000031192"/>
    </source>
</evidence>
<gene>
    <name evidence="1" type="ORF">MGU_11217</name>
</gene>
<keyword evidence="2" id="KW-1185">Reference proteome</keyword>
<accession>A0A0B4GNX3</accession>
<proteinExistence type="predicted"/>
<dbReference type="Proteomes" id="UP000031192">
    <property type="component" value="Unassembled WGS sequence"/>
</dbReference>
<dbReference type="HOGENOM" id="CLU_072358_0_0_1"/>
<evidence type="ECO:0000313" key="1">
    <source>
        <dbReference type="EMBL" id="KID81422.1"/>
    </source>
</evidence>
<protein>
    <submittedName>
        <fullName evidence="1">Uncharacterized protein</fullName>
    </submittedName>
</protein>
<dbReference type="AlphaFoldDB" id="A0A0B4GNX3"/>